<dbReference type="AlphaFoldDB" id="A0A922MJU2"/>
<protein>
    <submittedName>
        <fullName evidence="10">Uncharacterized protein</fullName>
    </submittedName>
</protein>
<keyword evidence="9" id="KW-0472">Membrane</keyword>
<keyword evidence="3" id="KW-0813">Transport</keyword>
<evidence type="ECO:0000256" key="5">
    <source>
        <dbReference type="ARBA" id="ARBA00022692"/>
    </source>
</evidence>
<dbReference type="Proteomes" id="UP000814243">
    <property type="component" value="Unassembled WGS sequence"/>
</dbReference>
<organism evidence="10 11">
    <name type="scientific">Spodoptera exigua</name>
    <name type="common">Beet armyworm</name>
    <name type="synonym">Noctua fulgens</name>
    <dbReference type="NCBI Taxonomy" id="7107"/>
    <lineage>
        <taxon>Eukaryota</taxon>
        <taxon>Metazoa</taxon>
        <taxon>Ecdysozoa</taxon>
        <taxon>Arthropoda</taxon>
        <taxon>Hexapoda</taxon>
        <taxon>Insecta</taxon>
        <taxon>Pterygota</taxon>
        <taxon>Neoptera</taxon>
        <taxon>Endopterygota</taxon>
        <taxon>Lepidoptera</taxon>
        <taxon>Glossata</taxon>
        <taxon>Ditrysia</taxon>
        <taxon>Noctuoidea</taxon>
        <taxon>Noctuidae</taxon>
        <taxon>Amphipyrinae</taxon>
        <taxon>Spodoptera</taxon>
    </lineage>
</organism>
<dbReference type="EMBL" id="JACEFF010000436">
    <property type="protein sequence ID" value="KAH9637806.1"/>
    <property type="molecule type" value="Genomic_DNA"/>
</dbReference>
<dbReference type="Gene3D" id="2.40.160.10">
    <property type="entry name" value="Porin"/>
    <property type="match status" value="1"/>
</dbReference>
<evidence type="ECO:0000256" key="6">
    <source>
        <dbReference type="ARBA" id="ARBA00022787"/>
    </source>
</evidence>
<keyword evidence="5" id="KW-0812">Transmembrane</keyword>
<comment type="similarity">
    <text evidence="2">Belongs to the Tom40 family.</text>
</comment>
<evidence type="ECO:0000256" key="8">
    <source>
        <dbReference type="ARBA" id="ARBA00023128"/>
    </source>
</evidence>
<keyword evidence="8" id="KW-0496">Mitochondrion</keyword>
<dbReference type="InterPro" id="IPR027246">
    <property type="entry name" value="Porin_Euk/Tom40"/>
</dbReference>
<keyword evidence="6" id="KW-1000">Mitochondrion outer membrane</keyword>
<evidence type="ECO:0000313" key="10">
    <source>
        <dbReference type="EMBL" id="KAH9637806.1"/>
    </source>
</evidence>
<keyword evidence="7" id="KW-0653">Protein transport</keyword>
<proteinExistence type="inferred from homology"/>
<name>A0A922MJU2_SPOEX</name>
<sequence length="68" mass="7306">MVQGLSETCSSENLSLGPVCSNRMVDSNWNIGAVLEKKLQPLPFTFALSGMANQAKQQFKFGCGLIIG</sequence>
<evidence type="ECO:0000256" key="1">
    <source>
        <dbReference type="ARBA" id="ARBA00004374"/>
    </source>
</evidence>
<keyword evidence="4" id="KW-1134">Transmembrane beta strand</keyword>
<evidence type="ECO:0000256" key="7">
    <source>
        <dbReference type="ARBA" id="ARBA00022927"/>
    </source>
</evidence>
<dbReference type="PANTHER" id="PTHR10802">
    <property type="entry name" value="MITOCHONDRIAL IMPORT RECEPTOR SUBUNIT TOM40"/>
    <property type="match status" value="1"/>
</dbReference>
<evidence type="ECO:0000256" key="2">
    <source>
        <dbReference type="ARBA" id="ARBA00010510"/>
    </source>
</evidence>
<accession>A0A922MJU2</accession>
<gene>
    <name evidence="10" type="ORF">HF086_017584</name>
</gene>
<dbReference type="GO" id="GO:0005741">
    <property type="term" value="C:mitochondrial outer membrane"/>
    <property type="evidence" value="ECO:0007669"/>
    <property type="project" value="UniProtKB-SubCell"/>
</dbReference>
<reference evidence="10" key="1">
    <citation type="journal article" date="2021" name="G3 (Bethesda)">
        <title>Genome and transcriptome analysis of the beet armyworm Spodoptera exigua reveals targets for pest control. .</title>
        <authorList>
            <person name="Simon S."/>
            <person name="Breeschoten T."/>
            <person name="Jansen H.J."/>
            <person name="Dirks R.P."/>
            <person name="Schranz M.E."/>
            <person name="Ros V.I.D."/>
        </authorList>
    </citation>
    <scope>NUCLEOTIDE SEQUENCE</scope>
    <source>
        <strain evidence="10">TB_SE_WUR_2020</strain>
    </source>
</reference>
<comment type="caution">
    <text evidence="10">The sequence shown here is derived from an EMBL/GenBank/DDBJ whole genome shotgun (WGS) entry which is preliminary data.</text>
</comment>
<dbReference type="GO" id="GO:0008320">
    <property type="term" value="F:protein transmembrane transporter activity"/>
    <property type="evidence" value="ECO:0007669"/>
    <property type="project" value="InterPro"/>
</dbReference>
<dbReference type="InterPro" id="IPR037930">
    <property type="entry name" value="Tom40"/>
</dbReference>
<dbReference type="Pfam" id="PF01459">
    <property type="entry name" value="Porin_3"/>
    <property type="match status" value="1"/>
</dbReference>
<comment type="subcellular location">
    <subcellularLocation>
        <location evidence="1">Mitochondrion outer membrane</location>
        <topology evidence="1">Multi-pass membrane protein</topology>
    </subcellularLocation>
</comment>
<dbReference type="InterPro" id="IPR023614">
    <property type="entry name" value="Porin_dom_sf"/>
</dbReference>
<dbReference type="GO" id="GO:0030150">
    <property type="term" value="P:protein import into mitochondrial matrix"/>
    <property type="evidence" value="ECO:0007669"/>
    <property type="project" value="InterPro"/>
</dbReference>
<evidence type="ECO:0000313" key="11">
    <source>
        <dbReference type="Proteomes" id="UP000814243"/>
    </source>
</evidence>
<evidence type="ECO:0000256" key="3">
    <source>
        <dbReference type="ARBA" id="ARBA00022448"/>
    </source>
</evidence>
<evidence type="ECO:0000256" key="4">
    <source>
        <dbReference type="ARBA" id="ARBA00022452"/>
    </source>
</evidence>
<evidence type="ECO:0000256" key="9">
    <source>
        <dbReference type="ARBA" id="ARBA00023136"/>
    </source>
</evidence>